<dbReference type="AlphaFoldDB" id="A0A6D2LH65"/>
<gene>
    <name evidence="2" type="ORF">MERR_LOCUS46806</name>
</gene>
<protein>
    <submittedName>
        <fullName evidence="2">Uncharacterized protein</fullName>
    </submittedName>
</protein>
<accession>A0A6D2LH65</accession>
<name>A0A6D2LH65_9BRAS</name>
<keyword evidence="3" id="KW-1185">Reference proteome</keyword>
<organism evidence="2 3">
    <name type="scientific">Microthlaspi erraticum</name>
    <dbReference type="NCBI Taxonomy" id="1685480"/>
    <lineage>
        <taxon>Eukaryota</taxon>
        <taxon>Viridiplantae</taxon>
        <taxon>Streptophyta</taxon>
        <taxon>Embryophyta</taxon>
        <taxon>Tracheophyta</taxon>
        <taxon>Spermatophyta</taxon>
        <taxon>Magnoliopsida</taxon>
        <taxon>eudicotyledons</taxon>
        <taxon>Gunneridae</taxon>
        <taxon>Pentapetalae</taxon>
        <taxon>rosids</taxon>
        <taxon>malvids</taxon>
        <taxon>Brassicales</taxon>
        <taxon>Brassicaceae</taxon>
        <taxon>Coluteocarpeae</taxon>
        <taxon>Microthlaspi</taxon>
    </lineage>
</organism>
<feature type="region of interest" description="Disordered" evidence="1">
    <location>
        <begin position="1"/>
        <end position="39"/>
    </location>
</feature>
<sequence>MNSSVKGESEVLNGECGDRSCEGIPHEDTGSDPELGEEKVPDCARLDGIPQKIEMPWRSSSRSLARDGRSGMTEDIVIALRERVGISDAVKILVPLPDQRPMDAPPGWFCLYECFLTEFGIRFPVLPLLLEYAYERGVALSQLTHGVVRHMVFSAALAKAAGMKLDRELFERITDLRAGVKEGGFKRFHTSMKHDIVFGDHRTKIHHWTRYYFFVKVDRASVGDFDPRRIVPRKVNTTLKEKFRTLRDLSRETWADAFAETERKKKEKKGKAIAIAIPLPDKLPGVARKTGLRKRAPALVDDDILISDPLSKRMRSDSCELGDLPQSLGSLGGVTSGDFSSRTVAASTGQGGDMSILESGGDGVTDSVGIDSDAVSFKWKGGAPLMDNGDFSGEMVWGCKPKPCWGVPRGELEFKGAFDEASNNLIRAGGKFAALIQLYDGALKGARSGVDQIKADLFDNFDGDAAAVRFRGKDAFEKKIEALKGEVAKVSGLEVENNQLRDKITQLEDKACRDMENSIAEMARLRKSRKKWAELTAAQVYESMHNWYTPRLDRIGRYVSQRDAVEKAVIRIQVDEALLSYVRKIKGVEQDFDAVEKMLAARLRESKAAGDLVEDDEVEADDYAPPLRLDLRFRLAEFCFDSAWIVPRNFDQYGSIYRTFRPTLAELAFPGSPSSRHQSK</sequence>
<evidence type="ECO:0000313" key="2">
    <source>
        <dbReference type="EMBL" id="CAA7059570.1"/>
    </source>
</evidence>
<evidence type="ECO:0000313" key="3">
    <source>
        <dbReference type="Proteomes" id="UP000467841"/>
    </source>
</evidence>
<proteinExistence type="predicted"/>
<dbReference type="EMBL" id="CACVBM020001784">
    <property type="protein sequence ID" value="CAA7059570.1"/>
    <property type="molecule type" value="Genomic_DNA"/>
</dbReference>
<dbReference type="Proteomes" id="UP000467841">
    <property type="component" value="Unassembled WGS sequence"/>
</dbReference>
<comment type="caution">
    <text evidence="2">The sequence shown here is derived from an EMBL/GenBank/DDBJ whole genome shotgun (WGS) entry which is preliminary data.</text>
</comment>
<evidence type="ECO:0000256" key="1">
    <source>
        <dbReference type="SAM" id="MobiDB-lite"/>
    </source>
</evidence>
<reference evidence="2" key="1">
    <citation type="submission" date="2020-01" db="EMBL/GenBank/DDBJ databases">
        <authorList>
            <person name="Mishra B."/>
        </authorList>
    </citation>
    <scope>NUCLEOTIDE SEQUENCE [LARGE SCALE GENOMIC DNA]</scope>
</reference>
<feature type="compositionally biased region" description="Basic and acidic residues" evidence="1">
    <location>
        <begin position="16"/>
        <end position="29"/>
    </location>
</feature>